<gene>
    <name evidence="3" type="ORF">FIC87_04565</name>
    <name evidence="2" type="ORF">GO726_03185</name>
</gene>
<evidence type="ECO:0000313" key="2">
    <source>
        <dbReference type="EMBL" id="MVN32180.1"/>
    </source>
</evidence>
<organism evidence="3 4">
    <name type="scientific">Eggerthella lenta</name>
    <name type="common">Eubacterium lentum</name>
    <dbReference type="NCBI Taxonomy" id="84112"/>
    <lineage>
        <taxon>Bacteria</taxon>
        <taxon>Bacillati</taxon>
        <taxon>Actinomycetota</taxon>
        <taxon>Coriobacteriia</taxon>
        <taxon>Eggerthellales</taxon>
        <taxon>Eggerthellaceae</taxon>
        <taxon>Eggerthella</taxon>
    </lineage>
</organism>
<comment type="caution">
    <text evidence="3">The sequence shown here is derived from an EMBL/GenBank/DDBJ whole genome shotgun (WGS) entry which is preliminary data.</text>
</comment>
<dbReference type="Gene3D" id="3.40.960.10">
    <property type="entry name" value="VSR Endonuclease"/>
    <property type="match status" value="1"/>
</dbReference>
<dbReference type="Proteomes" id="UP000312594">
    <property type="component" value="Unassembled WGS sequence"/>
</dbReference>
<name>A0A5C5C1Y0_EGGLN</name>
<dbReference type="EMBL" id="VEVP01000007">
    <property type="protein sequence ID" value="TNU92911.1"/>
    <property type="molecule type" value="Genomic_DNA"/>
</dbReference>
<evidence type="ECO:0000313" key="4">
    <source>
        <dbReference type="Proteomes" id="UP000312594"/>
    </source>
</evidence>
<feature type="domain" description="DUF559" evidence="1">
    <location>
        <begin position="306"/>
        <end position="373"/>
    </location>
</feature>
<reference evidence="3 4" key="1">
    <citation type="journal article" date="2005" name="Appl. Environ. Microbiol.">
        <title>Intestinal bacterial communities that produce active estrogen-like compounds enterodiol and enterolactone in humans.</title>
        <authorList>
            <person name="Clavel T."/>
            <person name="Henderson G."/>
            <person name="Alpert C.A."/>
            <person name="Philippe C."/>
            <person name="Rigottier-Gois L."/>
            <person name="Dore J."/>
            <person name="Blaut M."/>
        </authorList>
    </citation>
    <scope>NUCLEOTIDE SEQUENCE [LARGE SCALE GENOMIC DNA]</scope>
    <source>
        <strain evidence="3 4">SECO-MT75m2</strain>
    </source>
</reference>
<reference evidence="3" key="2">
    <citation type="submission" date="2019-06" db="EMBL/GenBank/DDBJ databases">
        <authorList>
            <person name="Bisanz J.E."/>
            <person name="Turnbaugh P.J."/>
        </authorList>
    </citation>
    <scope>NUCLEOTIDE SEQUENCE</scope>
    <source>
        <strain evidence="3">SECO-MT75m2</strain>
    </source>
</reference>
<evidence type="ECO:0000313" key="5">
    <source>
        <dbReference type="Proteomes" id="UP000436429"/>
    </source>
</evidence>
<proteinExistence type="predicted"/>
<reference evidence="2 5" key="3">
    <citation type="submission" date="2019-11" db="EMBL/GenBank/DDBJ databases">
        <title>Whole genome shotgun sequencing (WGS) data from Adlercreutzia equolifaciens ResAG-91, Eggerthella lenta MRI-F36, MRI-F37, MRI-F40, ResAG-49, ResAG-88, ResAG-121, ResAG-145, and Gordonibacter sp. ResAG-5, ResAG-26, ResAG-43, ResAG-50, ResAG-59.</title>
        <authorList>
            <person name="Stoll D.A."/>
            <person name="Danylec N."/>
            <person name="Franz C.M.A.P."/>
            <person name="Huch M."/>
        </authorList>
    </citation>
    <scope>NUCLEOTIDE SEQUENCE [LARGE SCALE GENOMIC DNA]</scope>
    <source>
        <strain evidence="2 5">ResAG-88</strain>
    </source>
</reference>
<dbReference type="Proteomes" id="UP000436429">
    <property type="component" value="Unassembled WGS sequence"/>
</dbReference>
<dbReference type="EMBL" id="WPOM01000004">
    <property type="protein sequence ID" value="MVN32180.1"/>
    <property type="molecule type" value="Genomic_DNA"/>
</dbReference>
<dbReference type="InterPro" id="IPR007569">
    <property type="entry name" value="DUF559"/>
</dbReference>
<sequence length="416" mass="46364">MPHAAAADMHGCRMPYAAAAAACAPAEHATPAAARGPTRAPPAPVLQQIVLGVAQITRYARFFDTAISFDLGFLSFLPITSLNNRAYRAISANRLPILLSTTYHEPMEPTLCHTSALEYWRSVRIGQRSFRAIEDTRPLLDEPPRKGSLAEPGPWWLERPLHVLVPHNSVRRASNEAVSHVEGGTLPPRSTLDSMNGFRVCSPELCFVQMATLWNLPKLIELGFELCGAYDLSDNSYRTCAPLTSVEKLTAYANSLDKTHGKRKAIKALRYVANGSASSRETILTMLLTLPYRMGGYGLKQPLLNHRIDLGRRERRIAGKNYLVCDLYWPEAKLDVEYDGGNHEDPEQMLKDSMRRDALVSMGITVLTVTKWQLENGGSMNAIAHTVAEHTGKRLRYVDPDFTRANRQLRRDLLGF</sequence>
<dbReference type="RefSeq" id="WP_114513466.1">
    <property type="nucleotide sequence ID" value="NZ_CABMOO010000002.1"/>
</dbReference>
<dbReference type="Pfam" id="PF04480">
    <property type="entry name" value="DUF559"/>
    <property type="match status" value="1"/>
</dbReference>
<dbReference type="AlphaFoldDB" id="A0A5C5C1Y0"/>
<evidence type="ECO:0000313" key="3">
    <source>
        <dbReference type="EMBL" id="TNU92911.1"/>
    </source>
</evidence>
<evidence type="ECO:0000259" key="1">
    <source>
        <dbReference type="Pfam" id="PF04480"/>
    </source>
</evidence>
<accession>A0A5C5C1Y0</accession>
<protein>
    <submittedName>
        <fullName evidence="3">DUF559 domain-containing protein</fullName>
    </submittedName>
</protein>